<dbReference type="Gene3D" id="3.30.565.10">
    <property type="entry name" value="Histidine kinase-like ATPase, C-terminal domain"/>
    <property type="match status" value="1"/>
</dbReference>
<evidence type="ECO:0000259" key="7">
    <source>
        <dbReference type="PROSITE" id="PS50109"/>
    </source>
</evidence>
<dbReference type="InterPro" id="IPR005467">
    <property type="entry name" value="His_kinase_dom"/>
</dbReference>
<dbReference type="PANTHER" id="PTHR42878:SF15">
    <property type="entry name" value="BACTERIOPHYTOCHROME"/>
    <property type="match status" value="1"/>
</dbReference>
<dbReference type="InterPro" id="IPR036097">
    <property type="entry name" value="HisK_dim/P_sf"/>
</dbReference>
<dbReference type="GO" id="GO:0000155">
    <property type="term" value="F:phosphorelay sensor kinase activity"/>
    <property type="evidence" value="ECO:0007669"/>
    <property type="project" value="InterPro"/>
</dbReference>
<evidence type="ECO:0000256" key="4">
    <source>
        <dbReference type="ARBA" id="ARBA00022679"/>
    </source>
</evidence>
<dbReference type="InterPro" id="IPR036890">
    <property type="entry name" value="HATPase_C_sf"/>
</dbReference>
<dbReference type="EMBL" id="AUYB01000092">
    <property type="protein sequence ID" value="KZN40908.1"/>
    <property type="molecule type" value="Genomic_DNA"/>
</dbReference>
<dbReference type="GO" id="GO:0030295">
    <property type="term" value="F:protein kinase activator activity"/>
    <property type="evidence" value="ECO:0007669"/>
    <property type="project" value="TreeGrafter"/>
</dbReference>
<keyword evidence="5" id="KW-0418">Kinase</keyword>
<dbReference type="InterPro" id="IPR004358">
    <property type="entry name" value="Sig_transdc_His_kin-like_C"/>
</dbReference>
<dbReference type="Pfam" id="PF02518">
    <property type="entry name" value="HATPase_c"/>
    <property type="match status" value="1"/>
</dbReference>
<dbReference type="Proteomes" id="UP000076643">
    <property type="component" value="Unassembled WGS sequence"/>
</dbReference>
<proteinExistence type="predicted"/>
<dbReference type="GO" id="GO:0016020">
    <property type="term" value="C:membrane"/>
    <property type="evidence" value="ECO:0007669"/>
    <property type="project" value="UniProtKB-SubCell"/>
</dbReference>
<dbReference type="PRINTS" id="PR00344">
    <property type="entry name" value="BCTRLSENSOR"/>
</dbReference>
<dbReference type="RefSeq" id="WP_081232375.1">
    <property type="nucleotide sequence ID" value="NZ_AQHB01000023.1"/>
</dbReference>
<keyword evidence="3" id="KW-0597">Phosphoprotein</keyword>
<keyword evidence="9" id="KW-1185">Reference proteome</keyword>
<keyword evidence="6" id="KW-0472">Membrane</keyword>
<dbReference type="InterPro" id="IPR013656">
    <property type="entry name" value="PAS_4"/>
</dbReference>
<reference evidence="8 9" key="1">
    <citation type="submission" date="2013-07" db="EMBL/GenBank/DDBJ databases">
        <title>Comparative Genomic and Metabolomic Analysis of Twelve Strains of Pseudoalteromonas luteoviolacea.</title>
        <authorList>
            <person name="Vynne N.G."/>
            <person name="Mansson M."/>
            <person name="Gram L."/>
        </authorList>
    </citation>
    <scope>NUCLEOTIDE SEQUENCE [LARGE SCALE GENOMIC DNA]</scope>
    <source>
        <strain evidence="8 9">DSM 6061</strain>
    </source>
</reference>
<dbReference type="Pfam" id="PF08448">
    <property type="entry name" value="PAS_4"/>
    <property type="match status" value="1"/>
</dbReference>
<dbReference type="InterPro" id="IPR035965">
    <property type="entry name" value="PAS-like_dom_sf"/>
</dbReference>
<dbReference type="AlphaFoldDB" id="A0A166XTX5"/>
<evidence type="ECO:0000256" key="2">
    <source>
        <dbReference type="ARBA" id="ARBA00012438"/>
    </source>
</evidence>
<feature type="domain" description="Histidine kinase" evidence="7">
    <location>
        <begin position="263"/>
        <end position="472"/>
    </location>
</feature>
<gene>
    <name evidence="8" type="ORF">N475_00610</name>
</gene>
<dbReference type="SUPFAM" id="SSF55874">
    <property type="entry name" value="ATPase domain of HSP90 chaperone/DNA topoisomerase II/histidine kinase"/>
    <property type="match status" value="1"/>
</dbReference>
<keyword evidence="4" id="KW-0808">Transferase</keyword>
<evidence type="ECO:0000256" key="3">
    <source>
        <dbReference type="ARBA" id="ARBA00022553"/>
    </source>
</evidence>
<evidence type="ECO:0000313" key="8">
    <source>
        <dbReference type="EMBL" id="KZN40908.1"/>
    </source>
</evidence>
<dbReference type="InterPro" id="IPR003661">
    <property type="entry name" value="HisK_dim/P_dom"/>
</dbReference>
<name>A0A166XTX5_9GAMM</name>
<dbReference type="CDD" id="cd00082">
    <property type="entry name" value="HisKA"/>
    <property type="match status" value="1"/>
</dbReference>
<dbReference type="GO" id="GO:0007234">
    <property type="term" value="P:osmosensory signaling via phosphorelay pathway"/>
    <property type="evidence" value="ECO:0007669"/>
    <property type="project" value="TreeGrafter"/>
</dbReference>
<dbReference type="CDD" id="cd00130">
    <property type="entry name" value="PAS"/>
    <property type="match status" value="1"/>
</dbReference>
<dbReference type="EC" id="2.7.13.3" evidence="2"/>
<protein>
    <recommendedName>
        <fullName evidence="2">histidine kinase</fullName>
        <ecNumber evidence="2">2.7.13.3</ecNumber>
    </recommendedName>
</protein>
<comment type="catalytic activity">
    <reaction evidence="1">
        <text>ATP + protein L-histidine = ADP + protein N-phospho-L-histidine.</text>
        <dbReference type="EC" id="2.7.13.3"/>
    </reaction>
</comment>
<dbReference type="PROSITE" id="PS50109">
    <property type="entry name" value="HIS_KIN"/>
    <property type="match status" value="1"/>
</dbReference>
<dbReference type="SMART" id="SM00387">
    <property type="entry name" value="HATPase_c"/>
    <property type="match status" value="1"/>
</dbReference>
<dbReference type="Pfam" id="PF00512">
    <property type="entry name" value="HisKA"/>
    <property type="match status" value="1"/>
</dbReference>
<dbReference type="SUPFAM" id="SSF47384">
    <property type="entry name" value="Homodimeric domain of signal transducing histidine kinase"/>
    <property type="match status" value="1"/>
</dbReference>
<organism evidence="8 9">
    <name type="scientific">Pseudoalteromonas luteoviolacea DSM 6061</name>
    <dbReference type="NCBI Taxonomy" id="1365250"/>
    <lineage>
        <taxon>Bacteria</taxon>
        <taxon>Pseudomonadati</taxon>
        <taxon>Pseudomonadota</taxon>
        <taxon>Gammaproteobacteria</taxon>
        <taxon>Alteromonadales</taxon>
        <taxon>Pseudoalteromonadaceae</taxon>
        <taxon>Pseudoalteromonas</taxon>
    </lineage>
</organism>
<dbReference type="SUPFAM" id="SSF55785">
    <property type="entry name" value="PYP-like sensor domain (PAS domain)"/>
    <property type="match status" value="1"/>
</dbReference>
<dbReference type="Gene3D" id="3.30.450.20">
    <property type="entry name" value="PAS domain"/>
    <property type="match status" value="1"/>
</dbReference>
<dbReference type="PATRIC" id="fig|1365250.3.peg.1270"/>
<evidence type="ECO:0000256" key="5">
    <source>
        <dbReference type="ARBA" id="ARBA00022777"/>
    </source>
</evidence>
<evidence type="ECO:0000313" key="9">
    <source>
        <dbReference type="Proteomes" id="UP000076643"/>
    </source>
</evidence>
<dbReference type="CDD" id="cd00075">
    <property type="entry name" value="HATPase"/>
    <property type="match status" value="1"/>
</dbReference>
<sequence>MQNFNCLLITDDIDSIEVFSHALKDTGINHTLYLSATPSAGLQKAQRIKPDCILMSELLLPDTDVKALSEYTPLLCIACSDNIEEPALSNFGSLTTVKINSAMARDLMGLLPEHNPIKQSIASKIVFNAAFLDLVIESIPNYVFVKDTQFRIVRANQQFLSLYPENYRDKVIGSTTIEDYDPAEAQEFLAKDREAFTCGYSETVEKIQFPNGELRTLFTQKKRFTDEHAQDYIFGICTDVTEREDLIKKLTKSNQDLERFAYSASHDLKSPLNAIKNLVGWIEEDHFEQLPEGAKDSFKLIKSRSIRMARLLDDLLAYSRVQKRLEDEEWALVDDIIHSAFSVIDSSEKFSLKITGPKLQLPRVAFQIVAMNLLGNAIKHHHKNSGVINIEIKAQSNGHQISFIDDGPGIPIAYSKKIFEMFQTLQSRDVVEGSGMGLALVKKVLDYYEGHVTLNEHHEGGAKFDVLWPKRAKIK</sequence>
<evidence type="ECO:0000256" key="1">
    <source>
        <dbReference type="ARBA" id="ARBA00000085"/>
    </source>
</evidence>
<dbReference type="InterPro" id="IPR050351">
    <property type="entry name" value="BphY/WalK/GraS-like"/>
</dbReference>
<dbReference type="SMART" id="SM00388">
    <property type="entry name" value="HisKA"/>
    <property type="match status" value="1"/>
</dbReference>
<dbReference type="InterPro" id="IPR003594">
    <property type="entry name" value="HATPase_dom"/>
</dbReference>
<dbReference type="GO" id="GO:0000156">
    <property type="term" value="F:phosphorelay response regulator activity"/>
    <property type="evidence" value="ECO:0007669"/>
    <property type="project" value="TreeGrafter"/>
</dbReference>
<dbReference type="InterPro" id="IPR000014">
    <property type="entry name" value="PAS"/>
</dbReference>
<dbReference type="PANTHER" id="PTHR42878">
    <property type="entry name" value="TWO-COMPONENT HISTIDINE KINASE"/>
    <property type="match status" value="1"/>
</dbReference>
<dbReference type="Gene3D" id="1.10.287.130">
    <property type="match status" value="1"/>
</dbReference>
<accession>A0A166XTX5</accession>
<evidence type="ECO:0000256" key="6">
    <source>
        <dbReference type="ARBA" id="ARBA00023136"/>
    </source>
</evidence>
<comment type="caution">
    <text evidence="8">The sequence shown here is derived from an EMBL/GenBank/DDBJ whole genome shotgun (WGS) entry which is preliminary data.</text>
</comment>